<dbReference type="SUPFAM" id="SSF46785">
    <property type="entry name" value="Winged helix' DNA-binding domain"/>
    <property type="match status" value="2"/>
</dbReference>
<keyword evidence="4 5" id="KW-0131">Cell cycle</keyword>
<dbReference type="GO" id="GO:0051304">
    <property type="term" value="P:chromosome separation"/>
    <property type="evidence" value="ECO:0007669"/>
    <property type="project" value="InterPro"/>
</dbReference>
<dbReference type="InterPro" id="IPR036390">
    <property type="entry name" value="WH_DNA-bd_sf"/>
</dbReference>
<organism evidence="7 8">
    <name type="scientific">Lentilactobacillus sunkii</name>
    <dbReference type="NCBI Taxonomy" id="481719"/>
    <lineage>
        <taxon>Bacteria</taxon>
        <taxon>Bacillati</taxon>
        <taxon>Bacillota</taxon>
        <taxon>Bacilli</taxon>
        <taxon>Lactobacillales</taxon>
        <taxon>Lactobacillaceae</taxon>
        <taxon>Lentilactobacillus</taxon>
    </lineage>
</organism>
<sequence length="207" mass="23113">MGSQTFKSERGPDTLISNLAKIEALLYASGDQGITLRQMSQRTALTVAACRQLLEKIVENYTQDEDSGLKVFVSDNVYRLGTKEQLSELVGDYVNDAKPRVLSEAALETVSIIMYNQPITRIEIDQIRGVNSSAILHRLVNQDLIEVTGVKEEVGNPKQYGITNFGLDYFGLKSLKDLPPLPKNEDLDDDTSDSLLTRFNKEIDKEN</sequence>
<evidence type="ECO:0000256" key="2">
    <source>
        <dbReference type="ARBA" id="ARBA00022618"/>
    </source>
</evidence>
<evidence type="ECO:0000256" key="4">
    <source>
        <dbReference type="ARBA" id="ARBA00023306"/>
    </source>
</evidence>
<feature type="region of interest" description="Disordered" evidence="6">
    <location>
        <begin position="182"/>
        <end position="207"/>
    </location>
</feature>
<dbReference type="GO" id="GO:0006260">
    <property type="term" value="P:DNA replication"/>
    <property type="evidence" value="ECO:0007669"/>
    <property type="project" value="UniProtKB-UniRule"/>
</dbReference>
<keyword evidence="2 5" id="KW-0132">Cell division</keyword>
<gene>
    <name evidence="5 7" type="primary">scpB</name>
    <name evidence="7" type="ORF">LASUN_20020</name>
</gene>
<comment type="subunit">
    <text evidence="5">Homodimer. Homodimerization may be required to stabilize the binding of ScpA to the Smc head domains. Component of a cohesin-like complex composed of ScpA, ScpB and the Smc homodimer, in which ScpA and ScpB bind to the head domain of Smc. The presence of the three proteins is required for the association of the complex with DNA.</text>
</comment>
<dbReference type="EMBL" id="MIQE01000021">
    <property type="protein sequence ID" value="OFA10063.1"/>
    <property type="molecule type" value="Genomic_DNA"/>
</dbReference>
<comment type="similarity">
    <text evidence="5">Belongs to the ScpB family.</text>
</comment>
<keyword evidence="1 5" id="KW-0963">Cytoplasm</keyword>
<evidence type="ECO:0000256" key="1">
    <source>
        <dbReference type="ARBA" id="ARBA00022490"/>
    </source>
</evidence>
<dbReference type="NCBIfam" id="TIGR00281">
    <property type="entry name" value="SMC-Scp complex subunit ScpB"/>
    <property type="match status" value="1"/>
</dbReference>
<dbReference type="PANTHER" id="PTHR34298">
    <property type="entry name" value="SEGREGATION AND CONDENSATION PROTEIN B"/>
    <property type="match status" value="1"/>
</dbReference>
<dbReference type="InterPro" id="IPR005234">
    <property type="entry name" value="ScpB_csome_segregation"/>
</dbReference>
<accession>A0A1E7XAC0</accession>
<proteinExistence type="inferred from homology"/>
<dbReference type="GO" id="GO:0005737">
    <property type="term" value="C:cytoplasm"/>
    <property type="evidence" value="ECO:0007669"/>
    <property type="project" value="UniProtKB-SubCell"/>
</dbReference>
<dbReference type="PANTHER" id="PTHR34298:SF2">
    <property type="entry name" value="SEGREGATION AND CONDENSATION PROTEIN B"/>
    <property type="match status" value="1"/>
</dbReference>
<evidence type="ECO:0000256" key="5">
    <source>
        <dbReference type="HAMAP-Rule" id="MF_01804"/>
    </source>
</evidence>
<comment type="subcellular location">
    <subcellularLocation>
        <location evidence="5">Cytoplasm</location>
    </subcellularLocation>
    <text evidence="5">Associated with two foci at the outer edges of the nucleoid region in young cells, and at four foci within both cell halves in older cells.</text>
</comment>
<comment type="function">
    <text evidence="5">Participates in chromosomal partition during cell division. May act via the formation of a condensin-like complex containing Smc and ScpA that pull DNA away from mid-cell into both cell halves.</text>
</comment>
<evidence type="ECO:0000256" key="6">
    <source>
        <dbReference type="SAM" id="MobiDB-lite"/>
    </source>
</evidence>
<dbReference type="Pfam" id="PF04079">
    <property type="entry name" value="SMC_ScpB"/>
    <property type="match status" value="1"/>
</dbReference>
<evidence type="ECO:0000313" key="7">
    <source>
        <dbReference type="EMBL" id="OFA10063.1"/>
    </source>
</evidence>
<dbReference type="Gene3D" id="1.10.10.10">
    <property type="entry name" value="Winged helix-like DNA-binding domain superfamily/Winged helix DNA-binding domain"/>
    <property type="match status" value="2"/>
</dbReference>
<name>A0A1E7XAC0_9LACO</name>
<keyword evidence="3 5" id="KW-0159">Chromosome partition</keyword>
<dbReference type="Proteomes" id="UP000177010">
    <property type="component" value="Unassembled WGS sequence"/>
</dbReference>
<dbReference type="GO" id="GO:0051301">
    <property type="term" value="P:cell division"/>
    <property type="evidence" value="ECO:0007669"/>
    <property type="project" value="UniProtKB-KW"/>
</dbReference>
<evidence type="ECO:0000313" key="8">
    <source>
        <dbReference type="Proteomes" id="UP000177010"/>
    </source>
</evidence>
<dbReference type="HAMAP" id="MF_01804">
    <property type="entry name" value="ScpB"/>
    <property type="match status" value="1"/>
</dbReference>
<reference evidence="7 8" key="1">
    <citation type="submission" date="2016-09" db="EMBL/GenBank/DDBJ databases">
        <title>Genome Sequence of Lactobacillus sunkii Strain CG01.</title>
        <authorList>
            <person name="Poehlein A."/>
            <person name="Gabris C."/>
            <person name="Bengelsdorf F.R."/>
            <person name="Duerre P."/>
            <person name="Daniel R."/>
        </authorList>
    </citation>
    <scope>NUCLEOTIDE SEQUENCE [LARGE SCALE GENOMIC DNA]</scope>
    <source>
        <strain evidence="7 8">CG_D</strain>
    </source>
</reference>
<evidence type="ECO:0000256" key="3">
    <source>
        <dbReference type="ARBA" id="ARBA00022829"/>
    </source>
</evidence>
<protein>
    <recommendedName>
        <fullName evidence="5">Segregation and condensation protein B</fullName>
    </recommendedName>
</protein>
<dbReference type="InterPro" id="IPR036388">
    <property type="entry name" value="WH-like_DNA-bd_sf"/>
</dbReference>
<dbReference type="STRING" id="481719.LASUN_20020"/>
<dbReference type="AlphaFoldDB" id="A0A1E7XAC0"/>
<comment type="caution">
    <text evidence="7">The sequence shown here is derived from an EMBL/GenBank/DDBJ whole genome shotgun (WGS) entry which is preliminary data.</text>
</comment>
<dbReference type="PIRSF" id="PIRSF019345">
    <property type="entry name" value="ScpB"/>
    <property type="match status" value="1"/>
</dbReference>